<dbReference type="Proteomes" id="UP000382436">
    <property type="component" value="Unassembled WGS sequence"/>
</dbReference>
<proteinExistence type="predicted"/>
<sequence length="277" mass="32791">MGTSSWIAMETNSGFYVDRIYCHFDGYVKGVGYTLLQYYNDPKSVKDLIKHGDIRALRQDLSQCEKLQIHKSSKMLFTDFVKATEGNGINDIEYFYLYTQNRWHYCKACEGNILAQELQFNYNKEKLLEETKQYALEKFENNQAFSLDTNSAKFLNYVWELAYINKDEAYELFEKEMINLKLSSEEIEEALQSLDVEIDEDLSGEYLTRIITQEIFRLYLEGERSSCLIGTFDKKIDNLVQKYFFSYTENLNFDEETTLDEFVKEKQIDLLEAYFEK</sequence>
<name>A0A644SA03_CAMCO</name>
<organism evidence="1 2">
    <name type="scientific">Campylobacter coli</name>
    <dbReference type="NCBI Taxonomy" id="195"/>
    <lineage>
        <taxon>Bacteria</taxon>
        <taxon>Pseudomonadati</taxon>
        <taxon>Campylobacterota</taxon>
        <taxon>Epsilonproteobacteria</taxon>
        <taxon>Campylobacterales</taxon>
        <taxon>Campylobacteraceae</taxon>
        <taxon>Campylobacter</taxon>
    </lineage>
</organism>
<evidence type="ECO:0000313" key="2">
    <source>
        <dbReference type="Proteomes" id="UP000382436"/>
    </source>
</evidence>
<reference evidence="1 2" key="1">
    <citation type="submission" date="2018-05" db="EMBL/GenBank/DDBJ databases">
        <authorList>
            <consortium name="PulseNet: The National Subtyping Network for Foodborne Disease Surveillance"/>
            <person name="Tarr C.L."/>
            <person name="Trees E."/>
            <person name="Katz L.S."/>
            <person name="Carleton-Romer H.A."/>
            <person name="Stroika S."/>
            <person name="Kucerova Z."/>
            <person name="Roache K.F."/>
            <person name="Sabol A.L."/>
            <person name="Besser J."/>
            <person name="Gerner-Smidt P."/>
        </authorList>
    </citation>
    <scope>NUCLEOTIDE SEQUENCE [LARGE SCALE GENOMIC DNA]</scope>
    <source>
        <strain evidence="1 2">PNUSAC001435</strain>
    </source>
</reference>
<accession>A0A644SA03</accession>
<protein>
    <submittedName>
        <fullName evidence="1">Uncharacterized protein</fullName>
    </submittedName>
</protein>
<dbReference type="EMBL" id="AACBVJ010000023">
    <property type="protein sequence ID" value="EAJ9198217.1"/>
    <property type="molecule type" value="Genomic_DNA"/>
</dbReference>
<dbReference type="AlphaFoldDB" id="A0A644SA03"/>
<comment type="caution">
    <text evidence="1">The sequence shown here is derived from an EMBL/GenBank/DDBJ whole genome shotgun (WGS) entry which is preliminary data.</text>
</comment>
<evidence type="ECO:0000313" key="1">
    <source>
        <dbReference type="EMBL" id="EAJ9198217.1"/>
    </source>
</evidence>
<gene>
    <name evidence="1" type="ORF">BZ274_08630</name>
</gene>